<dbReference type="EMBL" id="BTSY01000003">
    <property type="protein sequence ID" value="GMT20541.1"/>
    <property type="molecule type" value="Genomic_DNA"/>
</dbReference>
<keyword evidence="1" id="KW-0812">Transmembrane</keyword>
<dbReference type="AlphaFoldDB" id="A0AAV5VPM3"/>
<keyword evidence="1" id="KW-0472">Membrane</keyword>
<organism evidence="2 3">
    <name type="scientific">Pristionchus fissidentatus</name>
    <dbReference type="NCBI Taxonomy" id="1538716"/>
    <lineage>
        <taxon>Eukaryota</taxon>
        <taxon>Metazoa</taxon>
        <taxon>Ecdysozoa</taxon>
        <taxon>Nematoda</taxon>
        <taxon>Chromadorea</taxon>
        <taxon>Rhabditida</taxon>
        <taxon>Rhabditina</taxon>
        <taxon>Diplogasteromorpha</taxon>
        <taxon>Diplogasteroidea</taxon>
        <taxon>Neodiplogasteridae</taxon>
        <taxon>Pristionchus</taxon>
    </lineage>
</organism>
<name>A0AAV5VPM3_9BILA</name>
<accession>A0AAV5VPM3</accession>
<reference evidence="2" key="1">
    <citation type="submission" date="2023-10" db="EMBL/GenBank/DDBJ databases">
        <title>Genome assembly of Pristionchus species.</title>
        <authorList>
            <person name="Yoshida K."/>
            <person name="Sommer R.J."/>
        </authorList>
    </citation>
    <scope>NUCLEOTIDE SEQUENCE</scope>
    <source>
        <strain evidence="2">RS5133</strain>
    </source>
</reference>
<keyword evidence="3" id="KW-1185">Reference proteome</keyword>
<gene>
    <name evidence="2" type="ORF">PFISCL1PPCAC_11838</name>
</gene>
<protein>
    <submittedName>
        <fullName evidence="2">Uncharacterized protein</fullName>
    </submittedName>
</protein>
<keyword evidence="1" id="KW-1133">Transmembrane helix</keyword>
<sequence>TSIITVSVVLMHWISGLWWKVKERFNDEHLKDVSMLMYILFTLAILLHITSLTPVIWVATKWIFHPANSKKDII</sequence>
<evidence type="ECO:0000256" key="1">
    <source>
        <dbReference type="SAM" id="Phobius"/>
    </source>
</evidence>
<proteinExistence type="predicted"/>
<comment type="caution">
    <text evidence="2">The sequence shown here is derived from an EMBL/GenBank/DDBJ whole genome shotgun (WGS) entry which is preliminary data.</text>
</comment>
<feature type="non-terminal residue" evidence="2">
    <location>
        <position position="1"/>
    </location>
</feature>
<feature type="non-terminal residue" evidence="2">
    <location>
        <position position="74"/>
    </location>
</feature>
<feature type="transmembrane region" description="Helical" evidence="1">
    <location>
        <begin position="35"/>
        <end position="60"/>
    </location>
</feature>
<dbReference type="Proteomes" id="UP001432322">
    <property type="component" value="Unassembled WGS sequence"/>
</dbReference>
<evidence type="ECO:0000313" key="3">
    <source>
        <dbReference type="Proteomes" id="UP001432322"/>
    </source>
</evidence>
<evidence type="ECO:0000313" key="2">
    <source>
        <dbReference type="EMBL" id="GMT20541.1"/>
    </source>
</evidence>